<evidence type="ECO:0000256" key="3">
    <source>
        <dbReference type="ARBA" id="ARBA00022763"/>
    </source>
</evidence>
<dbReference type="GO" id="GO:0032131">
    <property type="term" value="F:alkylated DNA binding"/>
    <property type="evidence" value="ECO:0007669"/>
    <property type="project" value="TreeGrafter"/>
</dbReference>
<evidence type="ECO:0000259" key="5">
    <source>
        <dbReference type="SMART" id="SM00478"/>
    </source>
</evidence>
<dbReference type="Gene3D" id="1.10.340.30">
    <property type="entry name" value="Hypothetical protein, domain 2"/>
    <property type="match status" value="1"/>
</dbReference>
<dbReference type="GO" id="GO:0005737">
    <property type="term" value="C:cytoplasm"/>
    <property type="evidence" value="ECO:0007669"/>
    <property type="project" value="TreeGrafter"/>
</dbReference>
<evidence type="ECO:0000256" key="2">
    <source>
        <dbReference type="ARBA" id="ARBA00012000"/>
    </source>
</evidence>
<dbReference type="EMBL" id="JAENJH010000003">
    <property type="protein sequence ID" value="MBK1786038.1"/>
    <property type="molecule type" value="Genomic_DNA"/>
</dbReference>
<name>A0A934QVE6_9PSEU</name>
<dbReference type="SUPFAM" id="SSF48150">
    <property type="entry name" value="DNA-glycosylase"/>
    <property type="match status" value="1"/>
</dbReference>
<evidence type="ECO:0000256" key="4">
    <source>
        <dbReference type="ARBA" id="ARBA00023204"/>
    </source>
</evidence>
<dbReference type="GO" id="GO:0043916">
    <property type="term" value="F:DNA-7-methylguanine glycosylase activity"/>
    <property type="evidence" value="ECO:0007669"/>
    <property type="project" value="TreeGrafter"/>
</dbReference>
<dbReference type="GO" id="GO:0008725">
    <property type="term" value="F:DNA-3-methyladenine glycosylase activity"/>
    <property type="evidence" value="ECO:0007669"/>
    <property type="project" value="TreeGrafter"/>
</dbReference>
<dbReference type="Gene3D" id="1.10.1670.40">
    <property type="match status" value="1"/>
</dbReference>
<keyword evidence="4" id="KW-0234">DNA repair</keyword>
<dbReference type="GO" id="GO:0006285">
    <property type="term" value="P:base-excision repair, AP site formation"/>
    <property type="evidence" value="ECO:0007669"/>
    <property type="project" value="TreeGrafter"/>
</dbReference>
<dbReference type="GO" id="GO:0032993">
    <property type="term" value="C:protein-DNA complex"/>
    <property type="evidence" value="ECO:0007669"/>
    <property type="project" value="TreeGrafter"/>
</dbReference>
<sequence>MLTTTAASVTTTIELGVSGELDLTRSAAFPADAAPVPAEPGTLRLAFPREGAWEHVGVFVRQRAPDAVSLEIAAPPGAADAVAGQVRRILSLDLDGGGFSSAVAGDPVVRTLRERNPGLRPMLFHSPYEAACWAVICARLRVGQAALLRRRLAERLGESVTVGGRTLLSFPAPARLATLDELPGLSQQKARRLVEIAGAAEAGALDAVSLLALPVEDALERVRALPGIGPFSAELVVVRGAGHPDVFPAHELRLHTVLAAAYGTGDVAELEEIAQRWRPYRSWAVALLRSVGAQDRAGQKL</sequence>
<protein>
    <recommendedName>
        <fullName evidence="2">DNA-3-methyladenine glycosylase II</fullName>
        <ecNumber evidence="2">3.2.2.21</ecNumber>
    </recommendedName>
</protein>
<comment type="catalytic activity">
    <reaction evidence="1">
        <text>Hydrolysis of alkylated DNA, releasing 3-methyladenine, 3-methylguanine, 7-methylguanine and 7-methyladenine.</text>
        <dbReference type="EC" id="3.2.2.21"/>
    </reaction>
</comment>
<dbReference type="InterPro" id="IPR003265">
    <property type="entry name" value="HhH-GPD_domain"/>
</dbReference>
<accession>A0A934QVE6</accession>
<reference evidence="6" key="1">
    <citation type="submission" date="2020-12" db="EMBL/GenBank/DDBJ databases">
        <title>Prauserella sp. ASG 168, a novel actinomycete isolated from cave rock.</title>
        <authorList>
            <person name="Suriyachadkun C."/>
        </authorList>
    </citation>
    <scope>NUCLEOTIDE SEQUENCE</scope>
    <source>
        <strain evidence="6">ASG 168</strain>
    </source>
</reference>
<comment type="caution">
    <text evidence="6">The sequence shown here is derived from an EMBL/GenBank/DDBJ whole genome shotgun (WGS) entry which is preliminary data.</text>
</comment>
<evidence type="ECO:0000256" key="1">
    <source>
        <dbReference type="ARBA" id="ARBA00000086"/>
    </source>
</evidence>
<dbReference type="Proteomes" id="UP000635245">
    <property type="component" value="Unassembled WGS sequence"/>
</dbReference>
<feature type="domain" description="HhH-GPD" evidence="5">
    <location>
        <begin position="136"/>
        <end position="293"/>
    </location>
</feature>
<gene>
    <name evidence="6" type="ORF">JHE00_17050</name>
</gene>
<keyword evidence="3" id="KW-0227">DNA damage</keyword>
<dbReference type="AlphaFoldDB" id="A0A934QVE6"/>
<dbReference type="SMART" id="SM00478">
    <property type="entry name" value="ENDO3c"/>
    <property type="match status" value="1"/>
</dbReference>
<dbReference type="InterPro" id="IPR011257">
    <property type="entry name" value="DNA_glycosylase"/>
</dbReference>
<keyword evidence="7" id="KW-1185">Reference proteome</keyword>
<dbReference type="GO" id="GO:0006307">
    <property type="term" value="P:DNA alkylation repair"/>
    <property type="evidence" value="ECO:0007669"/>
    <property type="project" value="TreeGrafter"/>
</dbReference>
<dbReference type="InterPro" id="IPR051912">
    <property type="entry name" value="Alkylbase_DNA_Glycosylase/TA"/>
</dbReference>
<dbReference type="PANTHER" id="PTHR43003:SF13">
    <property type="entry name" value="DNA-3-METHYLADENINE GLYCOSYLASE 2"/>
    <property type="match status" value="1"/>
</dbReference>
<proteinExistence type="predicted"/>
<dbReference type="RefSeq" id="WP_200319028.1">
    <property type="nucleotide sequence ID" value="NZ_JAENJH010000003.1"/>
</dbReference>
<evidence type="ECO:0000313" key="6">
    <source>
        <dbReference type="EMBL" id="MBK1786038.1"/>
    </source>
</evidence>
<dbReference type="EC" id="3.2.2.21" evidence="2"/>
<organism evidence="6 7">
    <name type="scientific">Prauserella cavernicola</name>
    <dbReference type="NCBI Taxonomy" id="2800127"/>
    <lineage>
        <taxon>Bacteria</taxon>
        <taxon>Bacillati</taxon>
        <taxon>Actinomycetota</taxon>
        <taxon>Actinomycetes</taxon>
        <taxon>Pseudonocardiales</taxon>
        <taxon>Pseudonocardiaceae</taxon>
        <taxon>Prauserella</taxon>
    </lineage>
</organism>
<dbReference type="PANTHER" id="PTHR43003">
    <property type="entry name" value="DNA-3-METHYLADENINE GLYCOSYLASE"/>
    <property type="match status" value="1"/>
</dbReference>
<evidence type="ECO:0000313" key="7">
    <source>
        <dbReference type="Proteomes" id="UP000635245"/>
    </source>
</evidence>